<protein>
    <submittedName>
        <fullName evidence="3">NADP-dependent oxidoreductase</fullName>
    </submittedName>
</protein>
<dbReference type="SUPFAM" id="SSF51735">
    <property type="entry name" value="NAD(P)-binding Rossmann-fold domains"/>
    <property type="match status" value="1"/>
</dbReference>
<evidence type="ECO:0000313" key="4">
    <source>
        <dbReference type="Proteomes" id="UP000246303"/>
    </source>
</evidence>
<organism evidence="3 4">
    <name type="scientific">Arthrobacter psychrochitiniphilus</name>
    <dbReference type="NCBI Taxonomy" id="291045"/>
    <lineage>
        <taxon>Bacteria</taxon>
        <taxon>Bacillati</taxon>
        <taxon>Actinomycetota</taxon>
        <taxon>Actinomycetes</taxon>
        <taxon>Micrococcales</taxon>
        <taxon>Micrococcaceae</taxon>
        <taxon>Arthrobacter</taxon>
    </lineage>
</organism>
<dbReference type="Gene3D" id="3.40.50.720">
    <property type="entry name" value="NAD(P)-binding Rossmann-like Domain"/>
    <property type="match status" value="1"/>
</dbReference>
<dbReference type="SUPFAM" id="SSF50129">
    <property type="entry name" value="GroES-like"/>
    <property type="match status" value="1"/>
</dbReference>
<dbReference type="GO" id="GO:0016628">
    <property type="term" value="F:oxidoreductase activity, acting on the CH-CH group of donors, NAD or NADP as acceptor"/>
    <property type="evidence" value="ECO:0007669"/>
    <property type="project" value="InterPro"/>
</dbReference>
<dbReference type="AlphaFoldDB" id="A0A2V3DP50"/>
<evidence type="ECO:0000256" key="1">
    <source>
        <dbReference type="ARBA" id="ARBA00023002"/>
    </source>
</evidence>
<name>A0A2V3DP50_9MICC</name>
<dbReference type="InterPro" id="IPR013149">
    <property type="entry name" value="ADH-like_C"/>
</dbReference>
<dbReference type="RefSeq" id="WP_110106782.1">
    <property type="nucleotide sequence ID" value="NZ_JACBZZ010000001.1"/>
</dbReference>
<dbReference type="Pfam" id="PF00107">
    <property type="entry name" value="ADH_zinc_N"/>
    <property type="match status" value="1"/>
</dbReference>
<accession>A0A2V3DP50</accession>
<dbReference type="InterPro" id="IPR041694">
    <property type="entry name" value="ADH_N_2"/>
</dbReference>
<dbReference type="SMART" id="SM00829">
    <property type="entry name" value="PKS_ER"/>
    <property type="match status" value="1"/>
</dbReference>
<dbReference type="InterPro" id="IPR011032">
    <property type="entry name" value="GroES-like_sf"/>
</dbReference>
<dbReference type="InterPro" id="IPR045010">
    <property type="entry name" value="MDR_fam"/>
</dbReference>
<evidence type="ECO:0000259" key="2">
    <source>
        <dbReference type="SMART" id="SM00829"/>
    </source>
</evidence>
<sequence>MDAQEVQLDSYPDGTVQARHFRIETRQVPEPHEGQVLVRLRRLGLNAGLANRIGGPDTPYGPSIKAGDVPASDGVVEVLESRSAAFKPGDLAVRKSPWRSIDIAAEDELRSIPALGSGIPLEAHLTILGHTGFTAYTGMMRFGEVQAGDSVFVSGAAGGVGSCAMQFAKAVGATVIGSAGSPEKVKLLGTLGADAAFNHRDGAVLDLLSAAAPTGIDLFYDNVGGEALEAALEHLRFGGRAVICGGASQYARGSEVKGPSNYLRMVYQQLTMRGFDVTSNEDLRPEFEAEVATWLRAEKVRSVHTLVIGFAKIPEAFASLLTGGNSGRMIVDCDS</sequence>
<feature type="domain" description="Enoyl reductase (ER)" evidence="2">
    <location>
        <begin position="14"/>
        <end position="331"/>
    </location>
</feature>
<keyword evidence="1" id="KW-0560">Oxidoreductase</keyword>
<dbReference type="PANTHER" id="PTHR43205">
    <property type="entry name" value="PROSTAGLANDIN REDUCTASE"/>
    <property type="match status" value="1"/>
</dbReference>
<evidence type="ECO:0000313" key="3">
    <source>
        <dbReference type="EMBL" id="PXA64753.1"/>
    </source>
</evidence>
<keyword evidence="4" id="KW-1185">Reference proteome</keyword>
<comment type="caution">
    <text evidence="3">The sequence shown here is derived from an EMBL/GenBank/DDBJ whole genome shotgun (WGS) entry which is preliminary data.</text>
</comment>
<dbReference type="PANTHER" id="PTHR43205:SF7">
    <property type="entry name" value="PROSTAGLANDIN REDUCTASE 1"/>
    <property type="match status" value="1"/>
</dbReference>
<dbReference type="Proteomes" id="UP000246303">
    <property type="component" value="Unassembled WGS sequence"/>
</dbReference>
<dbReference type="InterPro" id="IPR036291">
    <property type="entry name" value="NAD(P)-bd_dom_sf"/>
</dbReference>
<dbReference type="OrthoDB" id="9805663at2"/>
<dbReference type="Gene3D" id="3.90.180.10">
    <property type="entry name" value="Medium-chain alcohol dehydrogenases, catalytic domain"/>
    <property type="match status" value="1"/>
</dbReference>
<dbReference type="CDD" id="cd05288">
    <property type="entry name" value="PGDH"/>
    <property type="match status" value="1"/>
</dbReference>
<proteinExistence type="predicted"/>
<gene>
    <name evidence="3" type="ORF">CVS29_13110</name>
</gene>
<dbReference type="Pfam" id="PF16884">
    <property type="entry name" value="ADH_N_2"/>
    <property type="match status" value="1"/>
</dbReference>
<dbReference type="FunFam" id="3.40.50.720:FF:000121">
    <property type="entry name" value="Prostaglandin reductase 2"/>
    <property type="match status" value="1"/>
</dbReference>
<dbReference type="InterPro" id="IPR020843">
    <property type="entry name" value="ER"/>
</dbReference>
<dbReference type="EMBL" id="QHLZ01000008">
    <property type="protein sequence ID" value="PXA64753.1"/>
    <property type="molecule type" value="Genomic_DNA"/>
</dbReference>
<reference evidence="3 4" key="1">
    <citation type="submission" date="2018-05" db="EMBL/GenBank/DDBJ databases">
        <title>Genetic diversity of glacier-inhabiting Cryobacterium bacteria in China and description of Cryobacterium mengkeensis sp. nov. and Arthrobacter glacialis sp. nov.</title>
        <authorList>
            <person name="Liu Q."/>
            <person name="Xin Y.-H."/>
        </authorList>
    </citation>
    <scope>NUCLEOTIDE SEQUENCE [LARGE SCALE GENOMIC DNA]</scope>
    <source>
        <strain evidence="3 4">GP3</strain>
    </source>
</reference>